<dbReference type="EMBL" id="DXEK01000082">
    <property type="protein sequence ID" value="HIX76939.1"/>
    <property type="molecule type" value="Genomic_DNA"/>
</dbReference>
<dbReference type="InterPro" id="IPR001296">
    <property type="entry name" value="Glyco_trans_1"/>
</dbReference>
<proteinExistence type="predicted"/>
<evidence type="ECO:0000259" key="1">
    <source>
        <dbReference type="Pfam" id="PF00534"/>
    </source>
</evidence>
<dbReference type="Gene3D" id="3.40.50.2000">
    <property type="entry name" value="Glycogen Phosphorylase B"/>
    <property type="match status" value="2"/>
</dbReference>
<gene>
    <name evidence="2" type="ORF">H9734_04995</name>
</gene>
<feature type="domain" description="Glycosyl transferase family 1" evidence="1">
    <location>
        <begin position="9"/>
        <end position="165"/>
    </location>
</feature>
<evidence type="ECO:0000313" key="2">
    <source>
        <dbReference type="EMBL" id="HIX76939.1"/>
    </source>
</evidence>
<dbReference type="PANTHER" id="PTHR12526:SF630">
    <property type="entry name" value="GLYCOSYLTRANSFERASE"/>
    <property type="match status" value="1"/>
</dbReference>
<evidence type="ECO:0000313" key="3">
    <source>
        <dbReference type="Proteomes" id="UP000886890"/>
    </source>
</evidence>
<sequence length="186" mass="21667">MELGKRGQDNKKHFLYVGRIMKEKGIDELFRAAQKLYREYGDKVVLDMVGFFEDEYKEQVENLEEQGIVKFYGFQKETRPYYEMADCVVLPSYHEGMSNVLLEASSMEIPVITSDIPGCRDAVEDGKTGYLCKVGDSEMLYQNMKKIVEMNNQELEDMGKLARKRMRQLFDKTKIVEQTAEIISRK</sequence>
<dbReference type="AlphaFoldDB" id="A0A9D1XCX3"/>
<dbReference type="EC" id="2.4.-.-" evidence="2"/>
<keyword evidence="2" id="KW-0808">Transferase</keyword>
<keyword evidence="2" id="KW-0328">Glycosyltransferase</keyword>
<reference evidence="2" key="2">
    <citation type="submission" date="2021-04" db="EMBL/GenBank/DDBJ databases">
        <authorList>
            <person name="Gilroy R."/>
        </authorList>
    </citation>
    <scope>NUCLEOTIDE SEQUENCE</scope>
    <source>
        <strain evidence="2">CHK183-1962</strain>
    </source>
</reference>
<dbReference type="Pfam" id="PF00534">
    <property type="entry name" value="Glycos_transf_1"/>
    <property type="match status" value="1"/>
</dbReference>
<dbReference type="SUPFAM" id="SSF53756">
    <property type="entry name" value="UDP-Glycosyltransferase/glycogen phosphorylase"/>
    <property type="match status" value="1"/>
</dbReference>
<name>A0A9D1XCX3_9FIRM</name>
<dbReference type="GO" id="GO:0016757">
    <property type="term" value="F:glycosyltransferase activity"/>
    <property type="evidence" value="ECO:0007669"/>
    <property type="project" value="UniProtKB-KW"/>
</dbReference>
<protein>
    <submittedName>
        <fullName evidence="2">Glycosyltransferase</fullName>
        <ecNumber evidence="2">2.4.-.-</ecNumber>
    </submittedName>
</protein>
<comment type="caution">
    <text evidence="2">The sequence shown here is derived from an EMBL/GenBank/DDBJ whole genome shotgun (WGS) entry which is preliminary data.</text>
</comment>
<accession>A0A9D1XCX3</accession>
<reference evidence="2" key="1">
    <citation type="journal article" date="2021" name="PeerJ">
        <title>Extensive microbial diversity within the chicken gut microbiome revealed by metagenomics and culture.</title>
        <authorList>
            <person name="Gilroy R."/>
            <person name="Ravi A."/>
            <person name="Getino M."/>
            <person name="Pursley I."/>
            <person name="Horton D.L."/>
            <person name="Alikhan N.F."/>
            <person name="Baker D."/>
            <person name="Gharbi K."/>
            <person name="Hall N."/>
            <person name="Watson M."/>
            <person name="Adriaenssens E.M."/>
            <person name="Foster-Nyarko E."/>
            <person name="Jarju S."/>
            <person name="Secka A."/>
            <person name="Antonio M."/>
            <person name="Oren A."/>
            <person name="Chaudhuri R.R."/>
            <person name="La Ragione R."/>
            <person name="Hildebrand F."/>
            <person name="Pallen M.J."/>
        </authorList>
    </citation>
    <scope>NUCLEOTIDE SEQUENCE</scope>
    <source>
        <strain evidence="2">CHK183-1962</strain>
    </source>
</reference>
<organism evidence="2 3">
    <name type="scientific">Candidatus Fusicatenibacter merdavium</name>
    <dbReference type="NCBI Taxonomy" id="2838600"/>
    <lineage>
        <taxon>Bacteria</taxon>
        <taxon>Bacillati</taxon>
        <taxon>Bacillota</taxon>
        <taxon>Clostridia</taxon>
        <taxon>Lachnospirales</taxon>
        <taxon>Lachnospiraceae</taxon>
        <taxon>Fusicatenibacter</taxon>
    </lineage>
</organism>
<dbReference type="Proteomes" id="UP000886890">
    <property type="component" value="Unassembled WGS sequence"/>
</dbReference>
<dbReference type="PANTHER" id="PTHR12526">
    <property type="entry name" value="GLYCOSYLTRANSFERASE"/>
    <property type="match status" value="1"/>
</dbReference>